<feature type="compositionally biased region" description="Pro residues" evidence="1">
    <location>
        <begin position="343"/>
        <end position="352"/>
    </location>
</feature>
<sequence>MEVIDGDLDLRIDQLNQKIDGIIDPANLRAQVENVGGVSKALSFDELSKLQQRDYEITQELQQLRELWVISTLLKETEVNLELFEFENVFDSLRNFQKKIKSDSLTSSLIIVDKLQNEHDRCYDLAIEKIKQCWNELIHVDNDSIEFNAEVEINGNLVQFENISDVIKTNNLQTKIPNSNTSHLIDQKLLNSLTESKSLNLSDNKISINNDHESIQDQIQSISNLVKFISFIPDDQQIINYISPRFFEWLKELITINIDLVYSDKSLQNQFLELDSMLKSQNFKRNDLQNWIKNELNEIAVENYLDLHIDQARKLVYSLDKSVFQNLMTREYKESVESKPAPKAEPVPQPPVDEPEDDWGWNDEDINVDDDQDPQQEEVQDDWGWDDDEEEQPKPKKKLVSKLAKKSHSNEPSRESTPIPQTSITYQTTKLPEEVNKIIKSYLSTQSKLPSQYHDLHYSKLNYLITGFYILISQEFKTRTKSSLLLYNDLTYLNQLSKFSRIVELKEQYLSNYIKDFQNDIDEHYSKLQGLDPSISSNETYKIIDDIQLIFTMFFKKLEIIPSSKYQEILYSAIESFYNQIIESVFAKTNIGEIESEYLNLILTRFLQLKFPVDHNKLKNHSKLQHVAFIVNSHLKDIMESFYNAEFYDLSTMELIALIDKLFADSDLKRRSIEDIREIREAD</sequence>
<proteinExistence type="predicted"/>
<feature type="compositionally biased region" description="Acidic residues" evidence="1">
    <location>
        <begin position="353"/>
        <end position="391"/>
    </location>
</feature>
<dbReference type="InterPro" id="IPR021876">
    <property type="entry name" value="Dsl1_C"/>
</dbReference>
<dbReference type="RefSeq" id="XP_019038783.1">
    <property type="nucleotide sequence ID" value="XM_019183318.1"/>
</dbReference>
<dbReference type="EMBL" id="KV454210">
    <property type="protein sequence ID" value="ODQ59576.1"/>
    <property type="molecule type" value="Genomic_DNA"/>
</dbReference>
<feature type="compositionally biased region" description="Basic residues" evidence="1">
    <location>
        <begin position="395"/>
        <end position="407"/>
    </location>
</feature>
<gene>
    <name evidence="4" type="ORF">WICANDRAFT_62164</name>
</gene>
<dbReference type="STRING" id="683960.A0A1E3P269"/>
<dbReference type="Proteomes" id="UP000094112">
    <property type="component" value="Unassembled WGS sequence"/>
</dbReference>
<dbReference type="GeneID" id="30200564"/>
<feature type="domain" description="Retrograde transport protein Dsl1 N-terminal" evidence="2">
    <location>
        <begin position="46"/>
        <end position="178"/>
    </location>
</feature>
<evidence type="ECO:0000256" key="1">
    <source>
        <dbReference type="SAM" id="MobiDB-lite"/>
    </source>
</evidence>
<keyword evidence="5" id="KW-1185">Reference proteome</keyword>
<accession>A0A1E3P269</accession>
<evidence type="ECO:0000313" key="4">
    <source>
        <dbReference type="EMBL" id="ODQ59576.1"/>
    </source>
</evidence>
<evidence type="ECO:0008006" key="6">
    <source>
        <dbReference type="Google" id="ProtNLM"/>
    </source>
</evidence>
<dbReference type="InterPro" id="IPR021875">
    <property type="entry name" value="Dsl1_N_dom"/>
</dbReference>
<dbReference type="OrthoDB" id="534815at2759"/>
<organism evidence="4 5">
    <name type="scientific">Wickerhamomyces anomalus (strain ATCC 58044 / CBS 1984 / NCYC 433 / NRRL Y-366-8)</name>
    <name type="common">Yeast</name>
    <name type="synonym">Hansenula anomala</name>
    <dbReference type="NCBI Taxonomy" id="683960"/>
    <lineage>
        <taxon>Eukaryota</taxon>
        <taxon>Fungi</taxon>
        <taxon>Dikarya</taxon>
        <taxon>Ascomycota</taxon>
        <taxon>Saccharomycotina</taxon>
        <taxon>Saccharomycetes</taxon>
        <taxon>Phaffomycetales</taxon>
        <taxon>Wickerhamomycetaceae</taxon>
        <taxon>Wickerhamomyces</taxon>
    </lineage>
</organism>
<evidence type="ECO:0000259" key="3">
    <source>
        <dbReference type="Pfam" id="PF11989"/>
    </source>
</evidence>
<evidence type="ECO:0000259" key="2">
    <source>
        <dbReference type="Pfam" id="PF11988"/>
    </source>
</evidence>
<reference evidence="4 5" key="1">
    <citation type="journal article" date="2016" name="Proc. Natl. Acad. Sci. U.S.A.">
        <title>Comparative genomics of biotechnologically important yeasts.</title>
        <authorList>
            <person name="Riley R."/>
            <person name="Haridas S."/>
            <person name="Wolfe K.H."/>
            <person name="Lopes M.R."/>
            <person name="Hittinger C.T."/>
            <person name="Goeker M."/>
            <person name="Salamov A.A."/>
            <person name="Wisecaver J.H."/>
            <person name="Long T.M."/>
            <person name="Calvey C.H."/>
            <person name="Aerts A.L."/>
            <person name="Barry K.W."/>
            <person name="Choi C."/>
            <person name="Clum A."/>
            <person name="Coughlan A.Y."/>
            <person name="Deshpande S."/>
            <person name="Douglass A.P."/>
            <person name="Hanson S.J."/>
            <person name="Klenk H.-P."/>
            <person name="LaButti K.M."/>
            <person name="Lapidus A."/>
            <person name="Lindquist E.A."/>
            <person name="Lipzen A.M."/>
            <person name="Meier-Kolthoff J.P."/>
            <person name="Ohm R.A."/>
            <person name="Otillar R.P."/>
            <person name="Pangilinan J.L."/>
            <person name="Peng Y."/>
            <person name="Rokas A."/>
            <person name="Rosa C.A."/>
            <person name="Scheuner C."/>
            <person name="Sibirny A.A."/>
            <person name="Slot J.C."/>
            <person name="Stielow J.B."/>
            <person name="Sun H."/>
            <person name="Kurtzman C.P."/>
            <person name="Blackwell M."/>
            <person name="Grigoriev I.V."/>
            <person name="Jeffries T.W."/>
        </authorList>
    </citation>
    <scope>NUCLEOTIDE SEQUENCE [LARGE SCALE GENOMIC DNA]</scope>
    <source>
        <strain evidence="5">ATCC 58044 / CBS 1984 / NCYC 433 / NRRL Y-366-8</strain>
    </source>
</reference>
<feature type="domain" description="Retrograde transport protein Dsl1 C-terminal" evidence="3">
    <location>
        <begin position="503"/>
        <end position="681"/>
    </location>
</feature>
<protein>
    <recommendedName>
        <fullName evidence="6">Retrograde transport protein Dsl1 C-terminal domain-containing protein</fullName>
    </recommendedName>
</protein>
<dbReference type="InterPro" id="IPR046362">
    <property type="entry name" value="Zw10/DSL1_C_sf"/>
</dbReference>
<dbReference type="Pfam" id="PF11988">
    <property type="entry name" value="Dsl1_N"/>
    <property type="match status" value="1"/>
</dbReference>
<dbReference type="Gene3D" id="1.10.357.150">
    <property type="match status" value="1"/>
</dbReference>
<feature type="region of interest" description="Disordered" evidence="1">
    <location>
        <begin position="334"/>
        <end position="421"/>
    </location>
</feature>
<name>A0A1E3P269_WICAA</name>
<dbReference type="Gene3D" id="1.10.287.3290">
    <property type="match status" value="1"/>
</dbReference>
<dbReference type="Pfam" id="PF11989">
    <property type="entry name" value="Dsl1_C"/>
    <property type="match status" value="1"/>
</dbReference>
<evidence type="ECO:0000313" key="5">
    <source>
        <dbReference type="Proteomes" id="UP000094112"/>
    </source>
</evidence>
<dbReference type="AlphaFoldDB" id="A0A1E3P269"/>